<dbReference type="PANTHER" id="PTHR10256">
    <property type="entry name" value="SELENIDE, WATER DIKINASE"/>
    <property type="match status" value="1"/>
</dbReference>
<evidence type="ECO:0000256" key="2">
    <source>
        <dbReference type="ARBA" id="ARBA00022741"/>
    </source>
</evidence>
<dbReference type="InterPro" id="IPR004536">
    <property type="entry name" value="SPS/SelD"/>
</dbReference>
<dbReference type="Pfam" id="PF02769">
    <property type="entry name" value="AIRS_C"/>
    <property type="match status" value="1"/>
</dbReference>
<evidence type="ECO:0000256" key="3">
    <source>
        <dbReference type="ARBA" id="ARBA00022777"/>
    </source>
</evidence>
<dbReference type="InterPro" id="IPR023753">
    <property type="entry name" value="FAD/NAD-binding_dom"/>
</dbReference>
<dbReference type="CDD" id="cd02195">
    <property type="entry name" value="SelD"/>
    <property type="match status" value="1"/>
</dbReference>
<name>A0ABQ6MVS3_9STRA</name>
<evidence type="ECO:0000259" key="8">
    <source>
        <dbReference type="Pfam" id="PF02769"/>
    </source>
</evidence>
<dbReference type="SUPFAM" id="SSF51905">
    <property type="entry name" value="FAD/NAD(P)-binding domain"/>
    <property type="match status" value="2"/>
</dbReference>
<dbReference type="InterPro" id="IPR010918">
    <property type="entry name" value="PurM-like_C_dom"/>
</dbReference>
<keyword evidence="3" id="KW-0418">Kinase</keyword>
<keyword evidence="2 6" id="KW-0547">Nucleotide-binding</keyword>
<dbReference type="PANTHER" id="PTHR10256:SF0">
    <property type="entry name" value="INACTIVE SELENIDE, WATER DIKINASE-LIKE PROTEIN-RELATED"/>
    <property type="match status" value="1"/>
</dbReference>
<evidence type="ECO:0000256" key="6">
    <source>
        <dbReference type="PROSITE-ProRule" id="PRU10141"/>
    </source>
</evidence>
<gene>
    <name evidence="10" type="ORF">TeGR_g14049</name>
</gene>
<comment type="caution">
    <text evidence="10">The sequence shown here is derived from an EMBL/GenBank/DDBJ whole genome shotgun (WGS) entry which is preliminary data.</text>
</comment>
<reference evidence="10 11" key="1">
    <citation type="journal article" date="2023" name="Commun. Biol.">
        <title>Genome analysis of Parmales, the sister group of diatoms, reveals the evolutionary specialization of diatoms from phago-mixotrophs to photoautotrophs.</title>
        <authorList>
            <person name="Ban H."/>
            <person name="Sato S."/>
            <person name="Yoshikawa S."/>
            <person name="Yamada K."/>
            <person name="Nakamura Y."/>
            <person name="Ichinomiya M."/>
            <person name="Sato N."/>
            <person name="Blanc-Mathieu R."/>
            <person name="Endo H."/>
            <person name="Kuwata A."/>
            <person name="Ogata H."/>
        </authorList>
    </citation>
    <scope>NUCLEOTIDE SEQUENCE [LARGE SCALE GENOMIC DNA]</scope>
</reference>
<dbReference type="NCBIfam" id="TIGR03169">
    <property type="entry name" value="Nterm_to_SelD"/>
    <property type="match status" value="1"/>
</dbReference>
<organism evidence="10 11">
    <name type="scientific">Tetraparma gracilis</name>
    <dbReference type="NCBI Taxonomy" id="2962635"/>
    <lineage>
        <taxon>Eukaryota</taxon>
        <taxon>Sar</taxon>
        <taxon>Stramenopiles</taxon>
        <taxon>Ochrophyta</taxon>
        <taxon>Bolidophyceae</taxon>
        <taxon>Parmales</taxon>
        <taxon>Triparmaceae</taxon>
        <taxon>Tetraparma</taxon>
    </lineage>
</organism>
<proteinExistence type="predicted"/>
<dbReference type="InterPro" id="IPR017441">
    <property type="entry name" value="Protein_kinase_ATP_BS"/>
</dbReference>
<dbReference type="NCBIfam" id="TIGR00476">
    <property type="entry name" value="selD"/>
    <property type="match status" value="1"/>
</dbReference>
<dbReference type="PRINTS" id="PR00368">
    <property type="entry name" value="FADPNR"/>
</dbReference>
<dbReference type="Gene3D" id="3.50.50.100">
    <property type="match status" value="1"/>
</dbReference>
<feature type="binding site" evidence="6">
    <location>
        <position position="969"/>
    </location>
    <ligand>
        <name>ATP</name>
        <dbReference type="ChEBI" id="CHEBI:30616"/>
    </ligand>
</feature>
<evidence type="ECO:0000259" key="9">
    <source>
        <dbReference type="Pfam" id="PF07992"/>
    </source>
</evidence>
<dbReference type="InterPro" id="IPR016188">
    <property type="entry name" value="PurM-like_N"/>
</dbReference>
<evidence type="ECO:0000256" key="1">
    <source>
        <dbReference type="ARBA" id="ARBA00022679"/>
    </source>
</evidence>
<dbReference type="InterPro" id="IPR036921">
    <property type="entry name" value="PurM-like_N_sf"/>
</dbReference>
<evidence type="ECO:0000259" key="7">
    <source>
        <dbReference type="Pfam" id="PF00586"/>
    </source>
</evidence>
<dbReference type="InterPro" id="IPR017584">
    <property type="entry name" value="Pyridine_nucleo_diS_OxRdtase_N"/>
</dbReference>
<dbReference type="Gene3D" id="3.30.200.20">
    <property type="entry name" value="Phosphorylase Kinase, domain 1"/>
    <property type="match status" value="1"/>
</dbReference>
<keyword evidence="5" id="KW-0711">Selenium</keyword>
<dbReference type="Gene3D" id="3.90.650.10">
    <property type="entry name" value="PurM-like C-terminal domain"/>
    <property type="match status" value="1"/>
</dbReference>
<accession>A0ABQ6MVS3</accession>
<evidence type="ECO:0008006" key="12">
    <source>
        <dbReference type="Google" id="ProtNLM"/>
    </source>
</evidence>
<keyword evidence="11" id="KW-1185">Reference proteome</keyword>
<evidence type="ECO:0000256" key="4">
    <source>
        <dbReference type="ARBA" id="ARBA00022840"/>
    </source>
</evidence>
<dbReference type="Pfam" id="PF00586">
    <property type="entry name" value="AIRS"/>
    <property type="match status" value="1"/>
</dbReference>
<dbReference type="SUPFAM" id="SSF55326">
    <property type="entry name" value="PurM N-terminal domain-like"/>
    <property type="match status" value="1"/>
</dbReference>
<feature type="domain" description="PurM-like C-terminal" evidence="8">
    <location>
        <begin position="607"/>
        <end position="792"/>
    </location>
</feature>
<dbReference type="EMBL" id="BRYB01000589">
    <property type="protein sequence ID" value="GMI33512.1"/>
    <property type="molecule type" value="Genomic_DNA"/>
</dbReference>
<keyword evidence="1" id="KW-0808">Transferase</keyword>
<evidence type="ECO:0000256" key="5">
    <source>
        <dbReference type="ARBA" id="ARBA00023266"/>
    </source>
</evidence>
<sequence>MEPPVPTYSDLVLVGGGHAHVHLLKMYGMPPLKAKLRGVRLTLVTRDVLTPYSGMLPGFVSGHYAFQECHLDLAKLCAFSGFRLVHAPAAGITLDDPARGSGPGLVHFSCGRPAVRFDVLSVDVGSAPGGFLPGPQAPPVTPVKPIDSFGARFRQLLARMQAAYKKPAGEGCEPAPFRVVVVGGGAGGIELTLALQHRLSAELSSLSQDPSLLSVSLVNRSPSILNQHNADVRRIFDRILNERGVHLYKGRTATSTHSSSSGQKLLKLSDATLLPFDECVWCTNAAAAPWLSSSTPCETDPAGFLLVNGSFQTSVPSIFAAGDCSHNPASPRPKAGVFAVRAGPPLRDNLVSFLLGEPLEAFELQTEFLGLISTGGKHAVASRGQHALEGKFLWELKDKIDRTWMEGYQILPEMEEEEIATPAIVSASGPAAMLAFQAAPMRCGGCGAKVGASVLSRALKRVRARSASLYPDSPILSADDLDDCAICPPPPNPNSRTVHTIDFFRSFVSDPFVFGKIAAVHALSDCHAMGAVATTALALAVCLYAANESITEDTLFHMLAGATDALQEDGCRLVGGHTCEGAELGLGFAVNGYLDEGQVVMKKLGGKVGDKIVLTKPIGTGACFASEMRGKCSGADRAEALASMVNSNGRASRVLVDPSLGATSATDVTGFGMMGHLLEMLGAPSSPSGGVVGANLFLDKVPFLRGGIAAAEQDIFSSLQKDNARVRRAVSNHKQVAGELGSDVANKYYLLFDPQTSGGLLVTVDADTAEEMVGRMREQGYPQADIVGELVEVAAPPPSTSPDVYNETSPAHASLTASVVIPYAGDWTLEVTQGTYNVQHFLGSPRLITVKASYRQIIRGDDPELAKALDAADGVLSPESIAIRRSLIVLDMTVCDVGIRGFFVEDLPSILLNSAVMVAALKAVSKERQDELKEVMIDSKEIKVEKMLGKGGFGVVNLAIYRGGKVAMKQVLE</sequence>
<dbReference type="InterPro" id="IPR036188">
    <property type="entry name" value="FAD/NAD-bd_sf"/>
</dbReference>
<dbReference type="InterPro" id="IPR036676">
    <property type="entry name" value="PurM-like_C_sf"/>
</dbReference>
<dbReference type="Pfam" id="PF07992">
    <property type="entry name" value="Pyr_redox_2"/>
    <property type="match status" value="1"/>
</dbReference>
<dbReference type="PROSITE" id="PS00107">
    <property type="entry name" value="PROTEIN_KINASE_ATP"/>
    <property type="match status" value="1"/>
</dbReference>
<feature type="domain" description="FAD/NAD(P)-binding" evidence="9">
    <location>
        <begin position="176"/>
        <end position="334"/>
    </location>
</feature>
<keyword evidence="4 6" id="KW-0067">ATP-binding</keyword>
<evidence type="ECO:0000313" key="10">
    <source>
        <dbReference type="EMBL" id="GMI33512.1"/>
    </source>
</evidence>
<dbReference type="SUPFAM" id="SSF56042">
    <property type="entry name" value="PurM C-terminal domain-like"/>
    <property type="match status" value="1"/>
</dbReference>
<protein>
    <recommendedName>
        <fullName evidence="12">Selenide, water dikinase</fullName>
    </recommendedName>
</protein>
<feature type="domain" description="PurM-like N-terminal" evidence="7">
    <location>
        <begin position="482"/>
        <end position="586"/>
    </location>
</feature>
<dbReference type="Gene3D" id="3.30.1330.10">
    <property type="entry name" value="PurM-like, N-terminal domain"/>
    <property type="match status" value="1"/>
</dbReference>
<evidence type="ECO:0000313" key="11">
    <source>
        <dbReference type="Proteomes" id="UP001165060"/>
    </source>
</evidence>
<dbReference type="Proteomes" id="UP001165060">
    <property type="component" value="Unassembled WGS sequence"/>
</dbReference>